<dbReference type="Proteomes" id="UP001161409">
    <property type="component" value="Unassembled WGS sequence"/>
</dbReference>
<gene>
    <name evidence="3" type="ORF">GCM10007924_12560</name>
</gene>
<dbReference type="Pfam" id="PF00072">
    <property type="entry name" value="Response_reg"/>
    <property type="match status" value="1"/>
</dbReference>
<evidence type="ECO:0000259" key="2">
    <source>
        <dbReference type="PROSITE" id="PS50110"/>
    </source>
</evidence>
<sequence>MRPLDLSGFTVMVVDNNTEIASLLKQALEALGVGSVRTFGTGADAIRFLQQVRDNPDQAGVMQVDFVMANWQAGTEDGPDVLTWTRNHSDPINRFIGFIAVCQSGDLQTDKDPRQAGADEILESPFTVDSLAAALVRLIAFPRQYVQTPTYFGPDRRLEAKALSEPDRRRLTDKSTGVKVIYG</sequence>
<dbReference type="RefSeq" id="WP_169559987.1">
    <property type="nucleotide sequence ID" value="NZ_BSNF01000001.1"/>
</dbReference>
<proteinExistence type="predicted"/>
<accession>A0ABQ5U311</accession>
<reference evidence="3" key="2">
    <citation type="submission" date="2023-01" db="EMBL/GenBank/DDBJ databases">
        <title>Draft genome sequence of Sneathiella chinensis strain NBRC 103408.</title>
        <authorList>
            <person name="Sun Q."/>
            <person name="Mori K."/>
        </authorList>
    </citation>
    <scope>NUCLEOTIDE SEQUENCE</scope>
    <source>
        <strain evidence="3">NBRC 103408</strain>
    </source>
</reference>
<evidence type="ECO:0000313" key="4">
    <source>
        <dbReference type="Proteomes" id="UP001161409"/>
    </source>
</evidence>
<comment type="caution">
    <text evidence="1">Lacks conserved residue(s) required for the propagation of feature annotation.</text>
</comment>
<dbReference type="Gene3D" id="3.40.50.2300">
    <property type="match status" value="1"/>
</dbReference>
<feature type="domain" description="Response regulatory" evidence="2">
    <location>
        <begin position="10"/>
        <end position="139"/>
    </location>
</feature>
<dbReference type="InterPro" id="IPR001789">
    <property type="entry name" value="Sig_transdc_resp-reg_receiver"/>
</dbReference>
<dbReference type="PROSITE" id="PS50110">
    <property type="entry name" value="RESPONSE_REGULATORY"/>
    <property type="match status" value="1"/>
</dbReference>
<organism evidence="3 4">
    <name type="scientific">Sneathiella chinensis</name>
    <dbReference type="NCBI Taxonomy" id="349750"/>
    <lineage>
        <taxon>Bacteria</taxon>
        <taxon>Pseudomonadati</taxon>
        <taxon>Pseudomonadota</taxon>
        <taxon>Alphaproteobacteria</taxon>
        <taxon>Sneathiellales</taxon>
        <taxon>Sneathiellaceae</taxon>
        <taxon>Sneathiella</taxon>
    </lineage>
</organism>
<protein>
    <submittedName>
        <fullName evidence="3">Response regulator</fullName>
    </submittedName>
</protein>
<reference evidence="3" key="1">
    <citation type="journal article" date="2014" name="Int. J. Syst. Evol. Microbiol.">
        <title>Complete genome of a new Firmicutes species belonging to the dominant human colonic microbiota ('Ruminococcus bicirculans') reveals two chromosomes and a selective capacity to utilize plant glucans.</title>
        <authorList>
            <consortium name="NISC Comparative Sequencing Program"/>
            <person name="Wegmann U."/>
            <person name="Louis P."/>
            <person name="Goesmann A."/>
            <person name="Henrissat B."/>
            <person name="Duncan S.H."/>
            <person name="Flint H.J."/>
        </authorList>
    </citation>
    <scope>NUCLEOTIDE SEQUENCE</scope>
    <source>
        <strain evidence="3">NBRC 103408</strain>
    </source>
</reference>
<evidence type="ECO:0000313" key="3">
    <source>
        <dbReference type="EMBL" id="GLQ06035.1"/>
    </source>
</evidence>
<evidence type="ECO:0000256" key="1">
    <source>
        <dbReference type="PROSITE-ProRule" id="PRU00169"/>
    </source>
</evidence>
<dbReference type="EMBL" id="BSNF01000001">
    <property type="protein sequence ID" value="GLQ06035.1"/>
    <property type="molecule type" value="Genomic_DNA"/>
</dbReference>
<dbReference type="InterPro" id="IPR011006">
    <property type="entry name" value="CheY-like_superfamily"/>
</dbReference>
<comment type="caution">
    <text evidence="3">The sequence shown here is derived from an EMBL/GenBank/DDBJ whole genome shotgun (WGS) entry which is preliminary data.</text>
</comment>
<dbReference type="SUPFAM" id="SSF52172">
    <property type="entry name" value="CheY-like"/>
    <property type="match status" value="1"/>
</dbReference>
<dbReference type="SMART" id="SM00448">
    <property type="entry name" value="REC"/>
    <property type="match status" value="1"/>
</dbReference>
<keyword evidence="4" id="KW-1185">Reference proteome</keyword>
<name>A0ABQ5U311_9PROT</name>